<reference evidence="1 2" key="1">
    <citation type="journal article" date="2013" name="PLoS ONE">
        <title>Cultivation and Complete Genome Sequencing of Gloeobacter kilaueensis sp. nov., from a Lava Cave in Kilauea Caldera, Hawai'i.</title>
        <authorList>
            <person name="Saw J.H."/>
            <person name="Schatz M."/>
            <person name="Brown M.V."/>
            <person name="Kunkel D.D."/>
            <person name="Foster J.S."/>
            <person name="Shick H."/>
            <person name="Christensen S."/>
            <person name="Hou S."/>
            <person name="Wan X."/>
            <person name="Donachie S.P."/>
        </authorList>
    </citation>
    <scope>NUCLEOTIDE SEQUENCE [LARGE SCALE GENOMIC DNA]</scope>
    <source>
        <strain evidence="2">JS</strain>
    </source>
</reference>
<dbReference type="Pfam" id="PF09837">
    <property type="entry name" value="DUF2064"/>
    <property type="match status" value="1"/>
</dbReference>
<organism evidence="1 2">
    <name type="scientific">Gloeobacter kilaueensis (strain ATCC BAA-2537 / CCAP 1431/1 / ULC 316 / JS1)</name>
    <dbReference type="NCBI Taxonomy" id="1183438"/>
    <lineage>
        <taxon>Bacteria</taxon>
        <taxon>Bacillati</taxon>
        <taxon>Cyanobacteriota</taxon>
        <taxon>Cyanophyceae</taxon>
        <taxon>Gloeobacterales</taxon>
        <taxon>Gloeobacteraceae</taxon>
        <taxon>Gloeobacter</taxon>
    </lineage>
</organism>
<evidence type="ECO:0008006" key="3">
    <source>
        <dbReference type="Google" id="ProtNLM"/>
    </source>
</evidence>
<dbReference type="SUPFAM" id="SSF53448">
    <property type="entry name" value="Nucleotide-diphospho-sugar transferases"/>
    <property type="match status" value="1"/>
</dbReference>
<evidence type="ECO:0000313" key="1">
    <source>
        <dbReference type="EMBL" id="AGY56482.1"/>
    </source>
</evidence>
<dbReference type="NCBIfam" id="TIGR04282">
    <property type="entry name" value="glyco_like_cofC"/>
    <property type="match status" value="1"/>
</dbReference>
<sequence>MAKAPEAGRVKTRLCPPLTPMQAACLHEALLLDTLTLVRALPAHRYLAYSGPRLWFDRHCPEDVCLFEQQGVDLAERLDRAVRFVLSQHRPLLCIGSDSPHLGSAYLRKAAERLVEHPVVLGPALDGGYCLVGLNTYQPLFIDMPMSTDQLLTKTLDRCRALDLSAGLLPMQGDFDTWADVENLRSKLDDGHTLRLLEVWDTPPKL</sequence>
<dbReference type="HOGENOM" id="CLU_075662_1_0_3"/>
<protein>
    <recommendedName>
        <fullName evidence="3">Glycosyltransferase</fullName>
    </recommendedName>
</protein>
<proteinExistence type="predicted"/>
<dbReference type="InterPro" id="IPR029044">
    <property type="entry name" value="Nucleotide-diphossugar_trans"/>
</dbReference>
<dbReference type="PANTHER" id="PTHR36529">
    <property type="entry name" value="SLL1095 PROTEIN"/>
    <property type="match status" value="1"/>
</dbReference>
<dbReference type="EMBL" id="CP003587">
    <property type="protein sequence ID" value="AGY56482.1"/>
    <property type="molecule type" value="Genomic_DNA"/>
</dbReference>
<dbReference type="AlphaFoldDB" id="U5QC49"/>
<keyword evidence="2" id="KW-1185">Reference proteome</keyword>
<dbReference type="eggNOG" id="COG3222">
    <property type="taxonomic scope" value="Bacteria"/>
</dbReference>
<dbReference type="PANTHER" id="PTHR36529:SF1">
    <property type="entry name" value="GLYCOSYLTRANSFERASE"/>
    <property type="match status" value="1"/>
</dbReference>
<dbReference type="PATRIC" id="fig|1183438.3.peg.238"/>
<dbReference type="InterPro" id="IPR018641">
    <property type="entry name" value="Trfase_1_rSAM/seldom-assoc"/>
</dbReference>
<dbReference type="Gene3D" id="3.90.550.10">
    <property type="entry name" value="Spore Coat Polysaccharide Biosynthesis Protein SpsA, Chain A"/>
    <property type="match status" value="1"/>
</dbReference>
<gene>
    <name evidence="1" type="ORF">GKIL_0235</name>
</gene>
<name>U5QC49_GLOK1</name>
<evidence type="ECO:0000313" key="2">
    <source>
        <dbReference type="Proteomes" id="UP000017396"/>
    </source>
</evidence>
<dbReference type="STRING" id="1183438.GKIL_0235"/>
<dbReference type="KEGG" id="glj:GKIL_0235"/>
<accession>U5QC49</accession>
<dbReference type="Proteomes" id="UP000017396">
    <property type="component" value="Chromosome"/>
</dbReference>